<dbReference type="InterPro" id="IPR000467">
    <property type="entry name" value="G_patch_dom"/>
</dbReference>
<proteinExistence type="predicted"/>
<dbReference type="PROSITE" id="PS50174">
    <property type="entry name" value="G_PATCH"/>
    <property type="match status" value="1"/>
</dbReference>
<comment type="caution">
    <text evidence="3">The sequence shown here is derived from an EMBL/GenBank/DDBJ whole genome shotgun (WGS) entry which is preliminary data.</text>
</comment>
<evidence type="ECO:0000259" key="2">
    <source>
        <dbReference type="PROSITE" id="PS50174"/>
    </source>
</evidence>
<dbReference type="SMART" id="SM00443">
    <property type="entry name" value="G_patch"/>
    <property type="match status" value="1"/>
</dbReference>
<feature type="compositionally biased region" description="Basic residues" evidence="1">
    <location>
        <begin position="238"/>
        <end position="249"/>
    </location>
</feature>
<dbReference type="PANTHER" id="PTHR20923:SF1">
    <property type="entry name" value="G PATCH DOMAIN AND ANKYRIN REPEAT-CONTAINING PROTEIN 1"/>
    <property type="match status" value="1"/>
</dbReference>
<gene>
    <name evidence="3" type="ORF">PPL_00611</name>
</gene>
<dbReference type="PANTHER" id="PTHR20923">
    <property type="entry name" value="BAT4 PROTEIN-RELATED"/>
    <property type="match status" value="1"/>
</dbReference>
<dbReference type="Proteomes" id="UP000001396">
    <property type="component" value="Unassembled WGS sequence"/>
</dbReference>
<feature type="region of interest" description="Disordered" evidence="1">
    <location>
        <begin position="198"/>
        <end position="267"/>
    </location>
</feature>
<dbReference type="Pfam" id="PF01585">
    <property type="entry name" value="G-patch"/>
    <property type="match status" value="1"/>
</dbReference>
<dbReference type="GeneID" id="31356143"/>
<accession>D3AWY3</accession>
<keyword evidence="4" id="KW-1185">Reference proteome</keyword>
<dbReference type="InterPro" id="IPR039146">
    <property type="entry name" value="GPANK1"/>
</dbReference>
<dbReference type="EMBL" id="ADBJ01000002">
    <property type="protein sequence ID" value="EFA86806.1"/>
    <property type="molecule type" value="Genomic_DNA"/>
</dbReference>
<dbReference type="RefSeq" id="XP_020438909.1">
    <property type="nucleotide sequence ID" value="XM_020571635.1"/>
</dbReference>
<evidence type="ECO:0000313" key="3">
    <source>
        <dbReference type="EMBL" id="EFA86806.1"/>
    </source>
</evidence>
<evidence type="ECO:0000256" key="1">
    <source>
        <dbReference type="SAM" id="MobiDB-lite"/>
    </source>
</evidence>
<sequence length="267" mass="30119">MNNHIKNRFIFSGYDDQSSDYNDLNNEQSCSNSNHQELIESGRLASDFYREQIAKRQSNDLLFNPTLKRIEMYEAKLQNQTRTTTTVAAAAAAAAAAATTTTIEINNSDSNVKDIKDIMIHFYHCESCNIDVSIDLKQEHITSTVHLLASNVIGTPKNHFHISQRNRGYKLLTEKYGWDEEQGGLGKDNQGRLYPLSTSLKHDKSGIGNPTSKLKVTHTAHDISMSKQSSKTRAGRSGGRRTKKSKKLKQQQQQQEKSKKIQSFNQL</sequence>
<dbReference type="AlphaFoldDB" id="D3AWY3"/>
<reference evidence="3 4" key="1">
    <citation type="journal article" date="2011" name="Genome Res.">
        <title>Phylogeny-wide analysis of social amoeba genomes highlights ancient origins for complex intercellular communication.</title>
        <authorList>
            <person name="Heidel A.J."/>
            <person name="Lawal H.M."/>
            <person name="Felder M."/>
            <person name="Schilde C."/>
            <person name="Helps N.R."/>
            <person name="Tunggal B."/>
            <person name="Rivero F."/>
            <person name="John U."/>
            <person name="Schleicher M."/>
            <person name="Eichinger L."/>
            <person name="Platzer M."/>
            <person name="Noegel A.A."/>
            <person name="Schaap P."/>
            <person name="Gloeckner G."/>
        </authorList>
    </citation>
    <scope>NUCLEOTIDE SEQUENCE [LARGE SCALE GENOMIC DNA]</scope>
    <source>
        <strain evidence="4">ATCC 26659 / Pp 5 / PN500</strain>
    </source>
</reference>
<name>D3AWY3_HETP5</name>
<evidence type="ECO:0000313" key="4">
    <source>
        <dbReference type="Proteomes" id="UP000001396"/>
    </source>
</evidence>
<dbReference type="InParanoid" id="D3AWY3"/>
<dbReference type="GO" id="GO:0003676">
    <property type="term" value="F:nucleic acid binding"/>
    <property type="evidence" value="ECO:0007669"/>
    <property type="project" value="InterPro"/>
</dbReference>
<organism evidence="3 4">
    <name type="scientific">Heterostelium pallidum (strain ATCC 26659 / Pp 5 / PN500)</name>
    <name type="common">Cellular slime mold</name>
    <name type="synonym">Polysphondylium pallidum</name>
    <dbReference type="NCBI Taxonomy" id="670386"/>
    <lineage>
        <taxon>Eukaryota</taxon>
        <taxon>Amoebozoa</taxon>
        <taxon>Evosea</taxon>
        <taxon>Eumycetozoa</taxon>
        <taxon>Dictyostelia</taxon>
        <taxon>Acytosteliales</taxon>
        <taxon>Acytosteliaceae</taxon>
        <taxon>Heterostelium</taxon>
    </lineage>
</organism>
<dbReference type="STRING" id="670386.D3AWY3"/>
<feature type="domain" description="G-patch" evidence="2">
    <location>
        <begin position="172"/>
        <end position="212"/>
    </location>
</feature>
<protein>
    <recommendedName>
        <fullName evidence="2">G-patch domain-containing protein</fullName>
    </recommendedName>
</protein>